<sequence length="72" mass="7492">MDYSNVILQANSVPAYYNIAAVGALCSVLSGVLVLPGTFTSLQKSESFLQHIPLLPVSAIFCCAGLAGVAYL</sequence>
<dbReference type="RefSeq" id="XP_040774474.1">
    <property type="nucleotide sequence ID" value="XM_040917479.1"/>
</dbReference>
<dbReference type="OrthoDB" id="3254104at2759"/>
<evidence type="ECO:0000313" key="3">
    <source>
        <dbReference type="Proteomes" id="UP000803844"/>
    </source>
</evidence>
<keyword evidence="1" id="KW-1133">Transmembrane helix</keyword>
<reference evidence="2" key="1">
    <citation type="journal article" date="2020" name="Phytopathology">
        <title>Genome sequence of the chestnut blight fungus Cryphonectria parasitica EP155: A fundamental resource for an archetypical invasive plant pathogen.</title>
        <authorList>
            <person name="Crouch J.A."/>
            <person name="Dawe A."/>
            <person name="Aerts A."/>
            <person name="Barry K."/>
            <person name="Churchill A.C.L."/>
            <person name="Grimwood J."/>
            <person name="Hillman B."/>
            <person name="Milgroom M.G."/>
            <person name="Pangilinan J."/>
            <person name="Smith M."/>
            <person name="Salamov A."/>
            <person name="Schmutz J."/>
            <person name="Yadav J."/>
            <person name="Grigoriev I.V."/>
            <person name="Nuss D."/>
        </authorList>
    </citation>
    <scope>NUCLEOTIDE SEQUENCE</scope>
    <source>
        <strain evidence="2">EP155</strain>
    </source>
</reference>
<evidence type="ECO:0000256" key="1">
    <source>
        <dbReference type="SAM" id="Phobius"/>
    </source>
</evidence>
<dbReference type="GeneID" id="63834608"/>
<keyword evidence="3" id="KW-1185">Reference proteome</keyword>
<feature type="transmembrane region" description="Helical" evidence="1">
    <location>
        <begin position="15"/>
        <end position="36"/>
    </location>
</feature>
<evidence type="ECO:0000313" key="2">
    <source>
        <dbReference type="EMBL" id="KAF3763513.1"/>
    </source>
</evidence>
<proteinExistence type="predicted"/>
<dbReference type="AlphaFoldDB" id="A0A9P4XYU2"/>
<organism evidence="2 3">
    <name type="scientific">Cryphonectria parasitica (strain ATCC 38755 / EP155)</name>
    <dbReference type="NCBI Taxonomy" id="660469"/>
    <lineage>
        <taxon>Eukaryota</taxon>
        <taxon>Fungi</taxon>
        <taxon>Dikarya</taxon>
        <taxon>Ascomycota</taxon>
        <taxon>Pezizomycotina</taxon>
        <taxon>Sordariomycetes</taxon>
        <taxon>Sordariomycetidae</taxon>
        <taxon>Diaporthales</taxon>
        <taxon>Cryphonectriaceae</taxon>
        <taxon>Cryphonectria-Endothia species complex</taxon>
        <taxon>Cryphonectria</taxon>
    </lineage>
</organism>
<keyword evidence="1" id="KW-0472">Membrane</keyword>
<feature type="transmembrane region" description="Helical" evidence="1">
    <location>
        <begin position="48"/>
        <end position="71"/>
    </location>
</feature>
<protein>
    <submittedName>
        <fullName evidence="2">Uncharacterized protein</fullName>
    </submittedName>
</protein>
<gene>
    <name evidence="2" type="ORF">M406DRAFT_261952</name>
</gene>
<accession>A0A9P4XYU2</accession>
<keyword evidence="1" id="KW-0812">Transmembrane</keyword>
<comment type="caution">
    <text evidence="2">The sequence shown here is derived from an EMBL/GenBank/DDBJ whole genome shotgun (WGS) entry which is preliminary data.</text>
</comment>
<dbReference type="Proteomes" id="UP000803844">
    <property type="component" value="Unassembled WGS sequence"/>
</dbReference>
<name>A0A9P4XYU2_CRYP1</name>
<dbReference type="EMBL" id="MU032349">
    <property type="protein sequence ID" value="KAF3763513.1"/>
    <property type="molecule type" value="Genomic_DNA"/>
</dbReference>